<gene>
    <name evidence="1" type="ORF">ACFPQA_16855</name>
</gene>
<dbReference type="Proteomes" id="UP001596055">
    <property type="component" value="Unassembled WGS sequence"/>
</dbReference>
<evidence type="ECO:0000313" key="2">
    <source>
        <dbReference type="Proteomes" id="UP001596055"/>
    </source>
</evidence>
<evidence type="ECO:0000313" key="1">
    <source>
        <dbReference type="EMBL" id="MFC5546738.1"/>
    </source>
</evidence>
<accession>A0ABW0RQ27</accession>
<reference evidence="2" key="1">
    <citation type="journal article" date="2019" name="Int. J. Syst. Evol. Microbiol.">
        <title>The Global Catalogue of Microorganisms (GCM) 10K type strain sequencing project: providing services to taxonomists for standard genome sequencing and annotation.</title>
        <authorList>
            <consortium name="The Broad Institute Genomics Platform"/>
            <consortium name="The Broad Institute Genome Sequencing Center for Infectious Disease"/>
            <person name="Wu L."/>
            <person name="Ma J."/>
        </authorList>
    </citation>
    <scope>NUCLEOTIDE SEQUENCE [LARGE SCALE GENOMIC DNA]</scope>
    <source>
        <strain evidence="2">CGMCC 4.1799</strain>
    </source>
</reference>
<keyword evidence="2" id="KW-1185">Reference proteome</keyword>
<sequence>MHVPRDLEPDNPLWRYALAVWKNPDVQQTCLRLQGEGWSVTRLICAGWLAQQNRRYTGEEDATVAEWRDCVTGPLRAVRRNLPKTSGPAGELRQSVATLELQAEQLELALVWRALTNTTQTGTDMHGREMLIRTNLAAAAPCTQQAGEVSDSLNILTRSLAELSEGDFKP</sequence>
<dbReference type="RefSeq" id="WP_248159058.1">
    <property type="nucleotide sequence ID" value="NZ_JAKZAJ010000004.1"/>
</dbReference>
<protein>
    <submittedName>
        <fullName evidence="1">TIGR02444 family protein</fullName>
    </submittedName>
</protein>
<comment type="caution">
    <text evidence="1">The sequence shown here is derived from an EMBL/GenBank/DDBJ whole genome shotgun (WGS) entry which is preliminary data.</text>
</comment>
<organism evidence="1 2">
    <name type="scientific">Marinobacter koreensis</name>
    <dbReference type="NCBI Taxonomy" id="335974"/>
    <lineage>
        <taxon>Bacteria</taxon>
        <taxon>Pseudomonadati</taxon>
        <taxon>Pseudomonadota</taxon>
        <taxon>Gammaproteobacteria</taxon>
        <taxon>Pseudomonadales</taxon>
        <taxon>Marinobacteraceae</taxon>
        <taxon>Marinobacter</taxon>
    </lineage>
</organism>
<dbReference type="EMBL" id="JBHSNL010000006">
    <property type="protein sequence ID" value="MFC5546738.1"/>
    <property type="molecule type" value="Genomic_DNA"/>
</dbReference>
<name>A0ABW0RQ27_9GAMM</name>
<dbReference type="NCBIfam" id="TIGR02444">
    <property type="entry name" value="TIGR02444 family protein"/>
    <property type="match status" value="1"/>
</dbReference>
<dbReference type="Pfam" id="PF09523">
    <property type="entry name" value="DUF2390"/>
    <property type="match status" value="1"/>
</dbReference>
<dbReference type="InterPro" id="IPR012659">
    <property type="entry name" value="CHP02444"/>
</dbReference>
<proteinExistence type="predicted"/>